<accession>A0A915KVJ0</accession>
<name>A0A915KVJ0_ROMCU</name>
<dbReference type="AlphaFoldDB" id="A0A915KVJ0"/>
<dbReference type="Proteomes" id="UP000887565">
    <property type="component" value="Unplaced"/>
</dbReference>
<protein>
    <submittedName>
        <fullName evidence="2">Uncharacterized protein</fullName>
    </submittedName>
</protein>
<evidence type="ECO:0000313" key="2">
    <source>
        <dbReference type="WBParaSite" id="nRc.2.0.1.t42488-RA"/>
    </source>
</evidence>
<dbReference type="WBParaSite" id="nRc.2.0.1.t42488-RA">
    <property type="protein sequence ID" value="nRc.2.0.1.t42488-RA"/>
    <property type="gene ID" value="nRc.2.0.1.g42488"/>
</dbReference>
<reference evidence="2" key="1">
    <citation type="submission" date="2022-11" db="UniProtKB">
        <authorList>
            <consortium name="WormBaseParasite"/>
        </authorList>
    </citation>
    <scope>IDENTIFICATION</scope>
</reference>
<evidence type="ECO:0000313" key="1">
    <source>
        <dbReference type="Proteomes" id="UP000887565"/>
    </source>
</evidence>
<sequence length="105" mass="11876">MLEQPSNWQLAQGINLMSNCQSAPCCTIKNRISRETGENKKFPCRFSLARSCDNWDVNLALLLLLGIGVEKPENCTKLKLDGESTIIRTSTYQRKLPCNTQIMKI</sequence>
<organism evidence="1 2">
    <name type="scientific">Romanomermis culicivorax</name>
    <name type="common">Nematode worm</name>
    <dbReference type="NCBI Taxonomy" id="13658"/>
    <lineage>
        <taxon>Eukaryota</taxon>
        <taxon>Metazoa</taxon>
        <taxon>Ecdysozoa</taxon>
        <taxon>Nematoda</taxon>
        <taxon>Enoplea</taxon>
        <taxon>Dorylaimia</taxon>
        <taxon>Mermithida</taxon>
        <taxon>Mermithoidea</taxon>
        <taxon>Mermithidae</taxon>
        <taxon>Romanomermis</taxon>
    </lineage>
</organism>
<keyword evidence="1" id="KW-1185">Reference proteome</keyword>
<proteinExistence type="predicted"/>